<reference evidence="2" key="1">
    <citation type="submission" date="2016-11" db="EMBL/GenBank/DDBJ databases">
        <authorList>
            <person name="Shukria A."/>
            <person name="Stevens D.C."/>
        </authorList>
    </citation>
    <scope>NUCLEOTIDE SEQUENCE [LARGE SCALE GENOMIC DNA]</scope>
    <source>
        <strain evidence="2">Cbfe23</strain>
    </source>
</reference>
<proteinExistence type="predicted"/>
<protein>
    <submittedName>
        <fullName evidence="1">Uncharacterized protein</fullName>
    </submittedName>
</protein>
<dbReference type="EMBL" id="MPIN01000005">
    <property type="protein sequence ID" value="OJH38878.1"/>
    <property type="molecule type" value="Genomic_DNA"/>
</dbReference>
<evidence type="ECO:0000313" key="1">
    <source>
        <dbReference type="EMBL" id="OJH38878.1"/>
    </source>
</evidence>
<reference evidence="1 2" key="2">
    <citation type="submission" date="2016-12" db="EMBL/GenBank/DDBJ databases">
        <title>Draft Genome Sequence of Cystobacter ferrugineus Strain Cbfe23.</title>
        <authorList>
            <person name="Akbar S."/>
            <person name="Dowd S.E."/>
            <person name="Stevens D.C."/>
        </authorList>
    </citation>
    <scope>NUCLEOTIDE SEQUENCE [LARGE SCALE GENOMIC DNA]</scope>
    <source>
        <strain evidence="1 2">Cbfe23</strain>
    </source>
</reference>
<dbReference type="Proteomes" id="UP000182229">
    <property type="component" value="Unassembled WGS sequence"/>
</dbReference>
<evidence type="ECO:0000313" key="2">
    <source>
        <dbReference type="Proteomes" id="UP000182229"/>
    </source>
</evidence>
<keyword evidence="2" id="KW-1185">Reference proteome</keyword>
<gene>
    <name evidence="1" type="ORF">BON30_21905</name>
</gene>
<dbReference type="AlphaFoldDB" id="A0A1L9B9G7"/>
<comment type="caution">
    <text evidence="1">The sequence shown here is derived from an EMBL/GenBank/DDBJ whole genome shotgun (WGS) entry which is preliminary data.</text>
</comment>
<sequence length="79" mass="8650">MYASDEIALMLEVAKRVGDGAGGLQAVRDHPLHLRELRSHGPNELHGPFTSSETMSAMVHPQEWKSFAAPTLKGSMHMP</sequence>
<accession>A0A1L9B9G7</accession>
<name>A0A1L9B9G7_9BACT</name>
<organism evidence="1 2">
    <name type="scientific">Cystobacter ferrugineus</name>
    <dbReference type="NCBI Taxonomy" id="83449"/>
    <lineage>
        <taxon>Bacteria</taxon>
        <taxon>Pseudomonadati</taxon>
        <taxon>Myxococcota</taxon>
        <taxon>Myxococcia</taxon>
        <taxon>Myxococcales</taxon>
        <taxon>Cystobacterineae</taxon>
        <taxon>Archangiaceae</taxon>
        <taxon>Cystobacter</taxon>
    </lineage>
</organism>